<evidence type="ECO:0000313" key="3">
    <source>
        <dbReference type="Proteomes" id="UP001432322"/>
    </source>
</evidence>
<dbReference type="InterPro" id="IPR012337">
    <property type="entry name" value="RNaseH-like_sf"/>
</dbReference>
<dbReference type="AlphaFoldDB" id="A0AAV5WWM9"/>
<dbReference type="Pfam" id="PF02171">
    <property type="entry name" value="Piwi"/>
    <property type="match status" value="1"/>
</dbReference>
<dbReference type="SMART" id="SM00950">
    <property type="entry name" value="Piwi"/>
    <property type="match status" value="1"/>
</dbReference>
<name>A0AAV5WWM9_9BILA</name>
<dbReference type="Gene3D" id="3.30.420.10">
    <property type="entry name" value="Ribonuclease H-like superfamily/Ribonuclease H"/>
    <property type="match status" value="1"/>
</dbReference>
<dbReference type="InterPro" id="IPR036397">
    <property type="entry name" value="RNaseH_sf"/>
</dbReference>
<dbReference type="PANTHER" id="PTHR22891">
    <property type="entry name" value="EUKARYOTIC TRANSLATION INITIATION FACTOR 2C"/>
    <property type="match status" value="1"/>
</dbReference>
<feature type="domain" description="Piwi" evidence="1">
    <location>
        <begin position="19"/>
        <end position="243"/>
    </location>
</feature>
<dbReference type="Proteomes" id="UP001432322">
    <property type="component" value="Unassembled WGS sequence"/>
</dbReference>
<dbReference type="PROSITE" id="PS50822">
    <property type="entry name" value="PIWI"/>
    <property type="match status" value="1"/>
</dbReference>
<dbReference type="Gene3D" id="3.40.50.2300">
    <property type="match status" value="1"/>
</dbReference>
<gene>
    <name evidence="2" type="ORF">PFISCL1PPCAC_26351</name>
</gene>
<comment type="caution">
    <text evidence="2">The sequence shown here is derived from an EMBL/GenBank/DDBJ whole genome shotgun (WGS) entry which is preliminary data.</text>
</comment>
<evidence type="ECO:0000313" key="2">
    <source>
        <dbReference type="EMBL" id="GMT35054.1"/>
    </source>
</evidence>
<reference evidence="2" key="1">
    <citation type="submission" date="2023-10" db="EMBL/GenBank/DDBJ databases">
        <title>Genome assembly of Pristionchus species.</title>
        <authorList>
            <person name="Yoshida K."/>
            <person name="Sommer R.J."/>
        </authorList>
    </citation>
    <scope>NUCLEOTIDE SEQUENCE</scope>
    <source>
        <strain evidence="2">RS5133</strain>
    </source>
</reference>
<accession>A0AAV5WWM9</accession>
<proteinExistence type="predicted"/>
<feature type="non-terminal residue" evidence="2">
    <location>
        <position position="1"/>
    </location>
</feature>
<sequence length="243" mass="27517">LQAARTNFERNGKPVEEIIVFLIFTRQMDEYLYGRIKFESEVNRNYVTQVITETTVKKSLSQMTSETPTDNKSIFYGIFLKLNAKLGGVNQITEIENAEESSLRGIPSHEETMFIGIDVIHPSPNGALRDCSIAAITVSMDEHATKYCSKIVVNPRCNETVQLFSEKFAKLLAAYHGNRGMFPRRIVILRDGVSDSEMIKAASKEMDSIRGAWTIAVPPGTERPLFTYIVVQKRHKTRFFKGE</sequence>
<dbReference type="EMBL" id="BTSY01000007">
    <property type="protein sequence ID" value="GMT35054.1"/>
    <property type="molecule type" value="Genomic_DNA"/>
</dbReference>
<organism evidence="2 3">
    <name type="scientific">Pristionchus fissidentatus</name>
    <dbReference type="NCBI Taxonomy" id="1538716"/>
    <lineage>
        <taxon>Eukaryota</taxon>
        <taxon>Metazoa</taxon>
        <taxon>Ecdysozoa</taxon>
        <taxon>Nematoda</taxon>
        <taxon>Chromadorea</taxon>
        <taxon>Rhabditida</taxon>
        <taxon>Rhabditina</taxon>
        <taxon>Diplogasteromorpha</taxon>
        <taxon>Diplogasteroidea</taxon>
        <taxon>Neodiplogasteridae</taxon>
        <taxon>Pristionchus</taxon>
    </lineage>
</organism>
<keyword evidence="3" id="KW-1185">Reference proteome</keyword>
<dbReference type="GO" id="GO:0003676">
    <property type="term" value="F:nucleic acid binding"/>
    <property type="evidence" value="ECO:0007669"/>
    <property type="project" value="InterPro"/>
</dbReference>
<evidence type="ECO:0000259" key="1">
    <source>
        <dbReference type="PROSITE" id="PS50822"/>
    </source>
</evidence>
<protein>
    <recommendedName>
        <fullName evidence="1">Piwi domain-containing protein</fullName>
    </recommendedName>
</protein>
<feature type="non-terminal residue" evidence="2">
    <location>
        <position position="243"/>
    </location>
</feature>
<dbReference type="InterPro" id="IPR003165">
    <property type="entry name" value="Piwi"/>
</dbReference>
<dbReference type="SUPFAM" id="SSF53098">
    <property type="entry name" value="Ribonuclease H-like"/>
    <property type="match status" value="1"/>
</dbReference>